<dbReference type="Gene3D" id="3.40.50.150">
    <property type="entry name" value="Vaccinia Virus protein VP39"/>
    <property type="match status" value="1"/>
</dbReference>
<protein>
    <recommendedName>
        <fullName evidence="1">DNA (cytosine-5-)-methyltransferase</fullName>
        <ecNumber evidence="1">2.1.1.37</ecNumber>
    </recommendedName>
</protein>
<evidence type="ECO:0000313" key="7">
    <source>
        <dbReference type="Proteomes" id="UP000569914"/>
    </source>
</evidence>
<dbReference type="PANTHER" id="PTHR10629">
    <property type="entry name" value="CYTOSINE-SPECIFIC METHYLTRANSFERASE"/>
    <property type="match status" value="1"/>
</dbReference>
<dbReference type="GO" id="GO:0032259">
    <property type="term" value="P:methylation"/>
    <property type="evidence" value="ECO:0007669"/>
    <property type="project" value="UniProtKB-KW"/>
</dbReference>
<evidence type="ECO:0000313" key="6">
    <source>
        <dbReference type="EMBL" id="NYE71882.1"/>
    </source>
</evidence>
<dbReference type="GO" id="GO:0003886">
    <property type="term" value="F:DNA (cytosine-5-)-methyltransferase activity"/>
    <property type="evidence" value="ECO:0007669"/>
    <property type="project" value="UniProtKB-EC"/>
</dbReference>
<dbReference type="SUPFAM" id="SSF53335">
    <property type="entry name" value="S-adenosyl-L-methionine-dependent methyltransferases"/>
    <property type="match status" value="1"/>
</dbReference>
<keyword evidence="2 6" id="KW-0489">Methyltransferase</keyword>
<evidence type="ECO:0000256" key="4">
    <source>
        <dbReference type="ARBA" id="ARBA00022691"/>
    </source>
</evidence>
<evidence type="ECO:0000256" key="1">
    <source>
        <dbReference type="ARBA" id="ARBA00011975"/>
    </source>
</evidence>
<dbReference type="AlphaFoldDB" id="A0A7Y9LBM2"/>
<dbReference type="InterPro" id="IPR001525">
    <property type="entry name" value="C5_MeTfrase"/>
</dbReference>
<proteinExistence type="predicted"/>
<dbReference type="PANTHER" id="PTHR10629:SF52">
    <property type="entry name" value="DNA (CYTOSINE-5)-METHYLTRANSFERASE 1"/>
    <property type="match status" value="1"/>
</dbReference>
<dbReference type="EMBL" id="JACCBU010000001">
    <property type="protein sequence ID" value="NYE71882.1"/>
    <property type="molecule type" value="Genomic_DNA"/>
</dbReference>
<dbReference type="Gene3D" id="3.90.120.10">
    <property type="entry name" value="DNA Methylase, subunit A, domain 2"/>
    <property type="match status" value="1"/>
</dbReference>
<keyword evidence="7" id="KW-1185">Reference proteome</keyword>
<accession>A0A7Y9LBM2</accession>
<dbReference type="InterPro" id="IPR029063">
    <property type="entry name" value="SAM-dependent_MTases_sf"/>
</dbReference>
<evidence type="ECO:0000256" key="5">
    <source>
        <dbReference type="ARBA" id="ARBA00022747"/>
    </source>
</evidence>
<reference evidence="6 7" key="1">
    <citation type="submission" date="2020-07" db="EMBL/GenBank/DDBJ databases">
        <title>Sequencing the genomes of 1000 actinobacteria strains.</title>
        <authorList>
            <person name="Klenk H.-P."/>
        </authorList>
    </citation>
    <scope>NUCLEOTIDE SEQUENCE [LARGE SCALE GENOMIC DNA]</scope>
    <source>
        <strain evidence="6 7">DSM 22083</strain>
    </source>
</reference>
<comment type="caution">
    <text evidence="6">The sequence shown here is derived from an EMBL/GenBank/DDBJ whole genome shotgun (WGS) entry which is preliminary data.</text>
</comment>
<keyword evidence="4" id="KW-0949">S-adenosyl-L-methionine</keyword>
<dbReference type="GO" id="GO:0044027">
    <property type="term" value="P:negative regulation of gene expression via chromosomal CpG island methylation"/>
    <property type="evidence" value="ECO:0007669"/>
    <property type="project" value="TreeGrafter"/>
</dbReference>
<keyword evidence="5" id="KW-0680">Restriction system</keyword>
<dbReference type="Proteomes" id="UP000569914">
    <property type="component" value="Unassembled WGS sequence"/>
</dbReference>
<sequence>MSQIDLRYLPRTLVLWASPICTELSPAGGRRKKGHQLDLFEDHGHVPTAAFERTRVTFWEVIRAAELHRYPFVVIENVVEAADWELFDVWLAGMAALGYQQQFISISAAHAFDLQGNDPAPQWRDRIYGIFTRTGIKQPDMSPRPLAYCPRCDQVVEAVQWWKPRKGQQTFLGRTIGKYGTQYLYVCPVGDHGVIEPFTAPAAAAIDFTDIGVRIGDREQHGMRPLGANTLRRVEYGLRAIGNPALVAAGGNTYDSASGAPNSYLRAWPVDGSPTPAQVTTAQNAIAATPQFVMGVNHGGSNGRPFDPDQQPMPTATVKREGLVSPGPFVTMLRNHAGPTPMGQPLDTFATARHHYLTVPPSAMIMKQYGGRLVDRNAVKPVTEPLPAAVAQSAPTLVIPYRKGAKPHRTDQPLSTVATREAHGLLQAGVAVEDCYFRMLKPREAANAQRFPSAYTIHGNNGEQQMQAGNAVAVNVARWIGGRIIQAL</sequence>
<dbReference type="EC" id="2.1.1.37" evidence="1"/>
<dbReference type="InterPro" id="IPR050390">
    <property type="entry name" value="C5-Methyltransferase"/>
</dbReference>
<organism evidence="6 7">
    <name type="scientific">Microlunatus parietis</name>
    <dbReference type="NCBI Taxonomy" id="682979"/>
    <lineage>
        <taxon>Bacteria</taxon>
        <taxon>Bacillati</taxon>
        <taxon>Actinomycetota</taxon>
        <taxon>Actinomycetes</taxon>
        <taxon>Propionibacteriales</taxon>
        <taxon>Propionibacteriaceae</taxon>
        <taxon>Microlunatus</taxon>
    </lineage>
</organism>
<evidence type="ECO:0000256" key="3">
    <source>
        <dbReference type="ARBA" id="ARBA00022679"/>
    </source>
</evidence>
<name>A0A7Y9LBM2_9ACTN</name>
<gene>
    <name evidence="6" type="ORF">BKA15_003211</name>
</gene>
<dbReference type="GO" id="GO:0003677">
    <property type="term" value="F:DNA binding"/>
    <property type="evidence" value="ECO:0007669"/>
    <property type="project" value="TreeGrafter"/>
</dbReference>
<keyword evidence="3 6" id="KW-0808">Transferase</keyword>
<dbReference type="Pfam" id="PF00145">
    <property type="entry name" value="DNA_methylase"/>
    <property type="match status" value="1"/>
</dbReference>
<dbReference type="GO" id="GO:0009307">
    <property type="term" value="P:DNA restriction-modification system"/>
    <property type="evidence" value="ECO:0007669"/>
    <property type="project" value="UniProtKB-KW"/>
</dbReference>
<evidence type="ECO:0000256" key="2">
    <source>
        <dbReference type="ARBA" id="ARBA00022603"/>
    </source>
</evidence>